<feature type="transmembrane region" description="Helical" evidence="1">
    <location>
        <begin position="41"/>
        <end position="60"/>
    </location>
</feature>
<dbReference type="Pfam" id="PF23357">
    <property type="entry name" value="DUF7088"/>
    <property type="match status" value="1"/>
</dbReference>
<evidence type="ECO:0000259" key="2">
    <source>
        <dbReference type="Pfam" id="PF09822"/>
    </source>
</evidence>
<reference evidence="5" key="1">
    <citation type="journal article" date="2019" name="Int. J. Syst. Evol. Microbiol.">
        <title>The Global Catalogue of Microorganisms (GCM) 10K type strain sequencing project: providing services to taxonomists for standard genome sequencing and annotation.</title>
        <authorList>
            <consortium name="The Broad Institute Genomics Platform"/>
            <consortium name="The Broad Institute Genome Sequencing Center for Infectious Disease"/>
            <person name="Wu L."/>
            <person name="Ma J."/>
        </authorList>
    </citation>
    <scope>NUCLEOTIDE SEQUENCE [LARGE SCALE GENOMIC DNA]</scope>
    <source>
        <strain evidence="5">TISTR 932</strain>
    </source>
</reference>
<dbReference type="EMBL" id="JBHUMO010000035">
    <property type="protein sequence ID" value="MFD2728824.1"/>
    <property type="molecule type" value="Genomic_DNA"/>
</dbReference>
<dbReference type="InterPro" id="IPR055396">
    <property type="entry name" value="DUF7088"/>
</dbReference>
<accession>A0ABW5TIA8</accession>
<dbReference type="InterPro" id="IPR019196">
    <property type="entry name" value="ABC_transp_unknown"/>
</dbReference>
<protein>
    <submittedName>
        <fullName evidence="4">Gldg family protein</fullName>
    </submittedName>
</protein>
<name>A0ABW5TIA8_9ENTE</name>
<keyword evidence="5" id="KW-1185">Reference proteome</keyword>
<organism evidence="4 5">
    <name type="scientific">Enterococcus camelliae</name>
    <dbReference type="NCBI Taxonomy" id="453959"/>
    <lineage>
        <taxon>Bacteria</taxon>
        <taxon>Bacillati</taxon>
        <taxon>Bacillota</taxon>
        <taxon>Bacilli</taxon>
        <taxon>Lactobacillales</taxon>
        <taxon>Enterococcaceae</taxon>
        <taxon>Enterococcus</taxon>
    </lineage>
</organism>
<evidence type="ECO:0000259" key="3">
    <source>
        <dbReference type="Pfam" id="PF23357"/>
    </source>
</evidence>
<evidence type="ECO:0000313" key="5">
    <source>
        <dbReference type="Proteomes" id="UP001597427"/>
    </source>
</evidence>
<evidence type="ECO:0000256" key="1">
    <source>
        <dbReference type="SAM" id="Phobius"/>
    </source>
</evidence>
<dbReference type="Pfam" id="PF09822">
    <property type="entry name" value="ABC_transp_aux"/>
    <property type="match status" value="1"/>
</dbReference>
<feature type="domain" description="ABC-type uncharacterised transport system" evidence="2">
    <location>
        <begin position="199"/>
        <end position="428"/>
    </location>
</feature>
<feature type="transmembrane region" description="Helical" evidence="1">
    <location>
        <begin position="475"/>
        <end position="496"/>
    </location>
</feature>
<comment type="caution">
    <text evidence="4">The sequence shown here is derived from an EMBL/GenBank/DDBJ whole genome shotgun (WGS) entry which is preliminary data.</text>
</comment>
<sequence>MKKLSGKIKQIFKQPNKKSLQTIKKEIGASFKSTSFRQGSYRGALTVLVIVILIVANLVVRQLPTKWQSIDLTEEQILEVSNVSKKFLKSMDDSIQMVVVADKSSTDTRIKSFIENYADLSDNISVKWIDPVVHPSALTNYNVEENTIYIKDKTTDKSTTVAFSNILSSSYDSSYNTVTTFDGEGQLTSALNTLTNTTKQKVYLTEGHGEGSLPSTISTLFTKANYETDMYNSVLTDTMSTDANLLLIYGPTTDFTDNEIKNLESYIADGGKVMVALSSENPDLPKLLAFLKAYGLAETSGYIADTERSFQGSSYYLYPELSLSGDYATGITNKMLLIANTKGFTSVDPSIDNVTVTNLMTTSSNGYNVTDEEQKQGTYILAAVVDQKTVATDTTDSTSESTTSSTAEKTEAGKLTVLSTTNMVDDTLLSNYPTLENSTLFMNMVSGNFDGTTNLSIEAKTLGSNQNTVVSAGQYSISTIFILPGAILIGGFILWFRRRKV</sequence>
<keyword evidence="1" id="KW-0812">Transmembrane</keyword>
<dbReference type="RefSeq" id="WP_379980603.1">
    <property type="nucleotide sequence ID" value="NZ_JBHUMO010000035.1"/>
</dbReference>
<keyword evidence="1" id="KW-0472">Membrane</keyword>
<dbReference type="Proteomes" id="UP001597427">
    <property type="component" value="Unassembled WGS sequence"/>
</dbReference>
<evidence type="ECO:0000313" key="4">
    <source>
        <dbReference type="EMBL" id="MFD2728824.1"/>
    </source>
</evidence>
<feature type="domain" description="DUF7088" evidence="3">
    <location>
        <begin position="75"/>
        <end position="166"/>
    </location>
</feature>
<keyword evidence="1" id="KW-1133">Transmembrane helix</keyword>
<gene>
    <name evidence="4" type="ORF">ACFSR0_05210</name>
</gene>
<proteinExistence type="predicted"/>